<accession>A0ABQ8MHG0</accession>
<dbReference type="EMBL" id="JACTAM010000007">
    <property type="protein sequence ID" value="KAI2662312.1"/>
    <property type="molecule type" value="Genomic_DNA"/>
</dbReference>
<dbReference type="Pfam" id="PF05380">
    <property type="entry name" value="Peptidase_A17"/>
    <property type="match status" value="1"/>
</dbReference>
<proteinExistence type="predicted"/>
<organism evidence="1 2">
    <name type="scientific">Labeo rohita</name>
    <name type="common">Indian major carp</name>
    <name type="synonym">Cyprinus rohita</name>
    <dbReference type="NCBI Taxonomy" id="84645"/>
    <lineage>
        <taxon>Eukaryota</taxon>
        <taxon>Metazoa</taxon>
        <taxon>Chordata</taxon>
        <taxon>Craniata</taxon>
        <taxon>Vertebrata</taxon>
        <taxon>Euteleostomi</taxon>
        <taxon>Actinopterygii</taxon>
        <taxon>Neopterygii</taxon>
        <taxon>Teleostei</taxon>
        <taxon>Ostariophysi</taxon>
        <taxon>Cypriniformes</taxon>
        <taxon>Cyprinidae</taxon>
        <taxon>Labeoninae</taxon>
        <taxon>Labeonini</taxon>
        <taxon>Labeo</taxon>
    </lineage>
</organism>
<dbReference type="Proteomes" id="UP000830375">
    <property type="component" value="Unassembled WGS sequence"/>
</dbReference>
<comment type="caution">
    <text evidence="1">The sequence shown here is derived from an EMBL/GenBank/DDBJ whole genome shotgun (WGS) entry which is preliminary data.</text>
</comment>
<dbReference type="PANTHER" id="PTHR47331">
    <property type="entry name" value="PHD-TYPE DOMAIN-CONTAINING PROTEIN"/>
    <property type="match status" value="1"/>
</dbReference>
<dbReference type="InterPro" id="IPR008042">
    <property type="entry name" value="Retrotrans_Pao"/>
</dbReference>
<dbReference type="InterPro" id="IPR036397">
    <property type="entry name" value="RNaseH_sf"/>
</dbReference>
<sequence length="447" mass="51484">MNLKEEAPYSGEPEGVTFGACKNSMYRTSENGLDCDVFQRTDNDNKLAPSIEDTAFLRIMDSEVYRDEGNSWVAPLPFRAPRQVLPNNREQALNRFHSLQCTLKKKPEMEQQFVTFMNKLLENDHAEPAPPLKEGEECWFLPIFVVYHPKKPDQIGVREDHRNFLRFLWFRDSDPTKDVIEYRMKVYVFGNSPSPAVAIYGLRQAASEIAGDTFTYEVSSVNKPFTKRGVLSSVNSIFDPLGMVSLVTIQGRALLRELSNYTSDWDALLPEETRQEWETWRDSPQDLKQLHIPQTYISVSYSEAKLSSRPEQWFYVPAELNPADQPRDHYSFPNLSHSCRKSRKSYELVCPEHDIKLYGKMEEQVMADLLPERLNINPPFTYVGLDIFRPWMVRATTGGHAESKRWAILFTCMNVRAAHIEVIESMDASSCINALRQSLPYEDPQSS</sequence>
<gene>
    <name evidence="1" type="ORF">H4Q32_001135</name>
</gene>
<dbReference type="Gene3D" id="3.30.420.10">
    <property type="entry name" value="Ribonuclease H-like superfamily/Ribonuclease H"/>
    <property type="match status" value="1"/>
</dbReference>
<reference evidence="1 2" key="1">
    <citation type="submission" date="2022-01" db="EMBL/GenBank/DDBJ databases">
        <title>A high-quality chromosome-level genome assembly of rohu carp, Labeo rohita.</title>
        <authorList>
            <person name="Arick M.A. II"/>
            <person name="Hsu C.-Y."/>
            <person name="Magbanua Z."/>
            <person name="Pechanova O."/>
            <person name="Grover C."/>
            <person name="Miller E."/>
            <person name="Thrash A."/>
            <person name="Ezzel L."/>
            <person name="Alam S."/>
            <person name="Benzie J."/>
            <person name="Hamilton M."/>
            <person name="Karsi A."/>
            <person name="Lawrence M.L."/>
            <person name="Peterson D.G."/>
        </authorList>
    </citation>
    <scope>NUCLEOTIDE SEQUENCE [LARGE SCALE GENOMIC DNA]</scope>
    <source>
        <strain evidence="2">BAU-BD-2019</strain>
        <tissue evidence="1">Blood</tissue>
    </source>
</reference>
<name>A0ABQ8MHG0_LABRO</name>
<keyword evidence="2" id="KW-1185">Reference proteome</keyword>
<dbReference type="PANTHER" id="PTHR47331:SF7">
    <property type="match status" value="1"/>
</dbReference>
<evidence type="ECO:0000313" key="2">
    <source>
        <dbReference type="Proteomes" id="UP000830375"/>
    </source>
</evidence>
<protein>
    <submittedName>
        <fullName evidence="1">Dystrophin-1</fullName>
    </submittedName>
</protein>
<evidence type="ECO:0000313" key="1">
    <source>
        <dbReference type="EMBL" id="KAI2662312.1"/>
    </source>
</evidence>